<protein>
    <submittedName>
        <fullName evidence="5">CLCKB</fullName>
    </submittedName>
</protein>
<dbReference type="SUPFAM" id="SSF54631">
    <property type="entry name" value="CBS-domain pair"/>
    <property type="match status" value="1"/>
</dbReference>
<evidence type="ECO:0000256" key="3">
    <source>
        <dbReference type="ARBA" id="ARBA00023173"/>
    </source>
</evidence>
<evidence type="ECO:0000256" key="1">
    <source>
        <dbReference type="ARBA" id="ARBA00022448"/>
    </source>
</evidence>
<dbReference type="AlphaFoldDB" id="A0A0S7EUB5"/>
<dbReference type="EMBL" id="GBYX01475273">
    <property type="protein sequence ID" value="JAO06402.1"/>
    <property type="molecule type" value="Transcribed_RNA"/>
</dbReference>
<gene>
    <name evidence="5" type="primary">CLCKB</name>
</gene>
<reference evidence="5" key="1">
    <citation type="submission" date="2014-12" db="EMBL/GenBank/DDBJ databases">
        <title>Parallel Evolution in Life History Adaptation Evident in the Tissue-Specific Poeciliopsis prolifica transcriptome.</title>
        <authorList>
            <person name="Jue N.K."/>
            <person name="Foley R.J."/>
            <person name="Obergfell C."/>
            <person name="Reznick D.N."/>
            <person name="O'Neill R.J."/>
            <person name="O'Neill M.J."/>
        </authorList>
    </citation>
    <scope>NUCLEOTIDE SEQUENCE</scope>
</reference>
<organism evidence="5">
    <name type="scientific">Poeciliopsis prolifica</name>
    <name type="common">blackstripe livebearer</name>
    <dbReference type="NCBI Taxonomy" id="188132"/>
    <lineage>
        <taxon>Eukaryota</taxon>
        <taxon>Metazoa</taxon>
        <taxon>Chordata</taxon>
        <taxon>Craniata</taxon>
        <taxon>Vertebrata</taxon>
        <taxon>Euteleostomi</taxon>
        <taxon>Actinopterygii</taxon>
        <taxon>Neopterygii</taxon>
        <taxon>Teleostei</taxon>
        <taxon>Neoteleostei</taxon>
        <taxon>Acanthomorphata</taxon>
        <taxon>Ovalentaria</taxon>
        <taxon>Atherinomorphae</taxon>
        <taxon>Cyprinodontiformes</taxon>
        <taxon>Poeciliidae</taxon>
        <taxon>Poeciliinae</taxon>
        <taxon>Poeciliopsis</taxon>
    </lineage>
</organism>
<dbReference type="GO" id="GO:0005247">
    <property type="term" value="F:voltage-gated chloride channel activity"/>
    <property type="evidence" value="ECO:0007669"/>
    <property type="project" value="TreeGrafter"/>
</dbReference>
<dbReference type="InterPro" id="IPR050970">
    <property type="entry name" value="Cl_channel_volt-gated"/>
</dbReference>
<dbReference type="InterPro" id="IPR046342">
    <property type="entry name" value="CBS_dom_sf"/>
</dbReference>
<dbReference type="Gene3D" id="3.10.580.10">
    <property type="entry name" value="CBS-domain"/>
    <property type="match status" value="1"/>
</dbReference>
<accession>A0A0S7EUB5</accession>
<keyword evidence="3" id="KW-0869">Chloride channel</keyword>
<name>A0A0S7EUB5_9TELE</name>
<evidence type="ECO:0000256" key="4">
    <source>
        <dbReference type="ARBA" id="ARBA00023214"/>
    </source>
</evidence>
<dbReference type="GO" id="GO:0034707">
    <property type="term" value="C:chloride channel complex"/>
    <property type="evidence" value="ECO:0007669"/>
    <property type="project" value="UniProtKB-KW"/>
</dbReference>
<keyword evidence="4" id="KW-0868">Chloride</keyword>
<dbReference type="GO" id="GO:0005886">
    <property type="term" value="C:plasma membrane"/>
    <property type="evidence" value="ECO:0007669"/>
    <property type="project" value="TreeGrafter"/>
</dbReference>
<evidence type="ECO:0000256" key="2">
    <source>
        <dbReference type="ARBA" id="ARBA00023065"/>
    </source>
</evidence>
<dbReference type="PANTHER" id="PTHR45720:SF3">
    <property type="entry name" value="CHLORIDE CHANNEL PROTEIN CLC-KB"/>
    <property type="match status" value="1"/>
</dbReference>
<keyword evidence="1" id="KW-0813">Transport</keyword>
<keyword evidence="2" id="KW-0406">Ion transport</keyword>
<sequence length="150" mass="16300">MVLSEALCNLCPLRLPSTPLGQVMGVKSVRLQKAAGPAEVQSAVSNSSEARIPVVDAHESQVFLGSVLRSELLLFLHRCQTQRIEGRLDEVCSIHPNSVVVSPHNTVQEAYNMLSVAPAQTVFVADRGKLVGQITWSEMKQILEGLAKEI</sequence>
<keyword evidence="3" id="KW-0407">Ion channel</keyword>
<proteinExistence type="predicted"/>
<dbReference type="PANTHER" id="PTHR45720">
    <property type="entry name" value="CHLORIDE CHANNEL PROTEIN 2"/>
    <property type="match status" value="1"/>
</dbReference>
<evidence type="ECO:0000313" key="5">
    <source>
        <dbReference type="EMBL" id="JAO06402.1"/>
    </source>
</evidence>